<dbReference type="RefSeq" id="WP_267678218.1">
    <property type="nucleotide sequence ID" value="NZ_CP113088.1"/>
</dbReference>
<proteinExistence type="predicted"/>
<evidence type="ECO:0000256" key="2">
    <source>
        <dbReference type="ARBA" id="ARBA00023136"/>
    </source>
</evidence>
<dbReference type="SUPFAM" id="SSF56935">
    <property type="entry name" value="Porins"/>
    <property type="match status" value="1"/>
</dbReference>
<dbReference type="InterPro" id="IPR036942">
    <property type="entry name" value="Beta-barrel_TonB_sf"/>
</dbReference>
<evidence type="ECO:0000256" key="1">
    <source>
        <dbReference type="ARBA" id="ARBA00004442"/>
    </source>
</evidence>
<evidence type="ECO:0000313" key="5">
    <source>
        <dbReference type="Proteomes" id="UP001164705"/>
    </source>
</evidence>
<dbReference type="Gene3D" id="2.40.170.20">
    <property type="entry name" value="TonB-dependent receptor, beta-barrel domain"/>
    <property type="match status" value="1"/>
</dbReference>
<reference evidence="4" key="1">
    <citation type="submission" date="2022-11" db="EMBL/GenBank/DDBJ databases">
        <title>Lacinutrix neustonica HL-RS19T sp. nov., isolated from the surface microlayer sample of brackish Lake Shihwa.</title>
        <authorList>
            <person name="Choi J.Y."/>
            <person name="Hwang C.Y."/>
        </authorList>
    </citation>
    <scope>NUCLEOTIDE SEQUENCE</scope>
    <source>
        <strain evidence="4">HL-RS19</strain>
    </source>
</reference>
<dbReference type="AlphaFoldDB" id="A0A9E8N0E6"/>
<sequence length="224" mass="25308">MGQQATISWPRYWRHRLLLLVYWSRIYSNDGIPELKSDFLNKLKLSGGYVKVANISALNAHDLYDTGFRPGAFPYPSGVNSFLIPSSTFDNNIEPEFINTYEANLNIELLKRNGIPRITLDGSYSFYTNDNQILSASVSSATSVFSAGINVGETETNAYEVDLGLVPIKTDDFRWNLNFGYATQKTIANKITEDSDVLGSLSRYICCSRRRVSSNSWNCIRERQ</sequence>
<name>A0A9E8N0E6_9FLAO</name>
<evidence type="ECO:0000256" key="3">
    <source>
        <dbReference type="ARBA" id="ARBA00023237"/>
    </source>
</evidence>
<evidence type="ECO:0008006" key="6">
    <source>
        <dbReference type="Google" id="ProtNLM"/>
    </source>
</evidence>
<dbReference type="EMBL" id="CP113088">
    <property type="protein sequence ID" value="WAC03584.1"/>
    <property type="molecule type" value="Genomic_DNA"/>
</dbReference>
<keyword evidence="2" id="KW-0472">Membrane</keyword>
<keyword evidence="5" id="KW-1185">Reference proteome</keyword>
<evidence type="ECO:0000313" key="4">
    <source>
        <dbReference type="EMBL" id="WAC03584.1"/>
    </source>
</evidence>
<dbReference type="GO" id="GO:0009279">
    <property type="term" value="C:cell outer membrane"/>
    <property type="evidence" value="ECO:0007669"/>
    <property type="project" value="UniProtKB-SubCell"/>
</dbReference>
<comment type="subcellular location">
    <subcellularLocation>
        <location evidence="1">Cell outer membrane</location>
    </subcellularLocation>
</comment>
<dbReference type="KEGG" id="lnu:N7U66_08990"/>
<organism evidence="4 5">
    <name type="scientific">Lacinutrix neustonica</name>
    <dbReference type="NCBI Taxonomy" id="2980107"/>
    <lineage>
        <taxon>Bacteria</taxon>
        <taxon>Pseudomonadati</taxon>
        <taxon>Bacteroidota</taxon>
        <taxon>Flavobacteriia</taxon>
        <taxon>Flavobacteriales</taxon>
        <taxon>Flavobacteriaceae</taxon>
        <taxon>Lacinutrix</taxon>
    </lineage>
</organism>
<protein>
    <recommendedName>
        <fullName evidence="6">TonB-dependent receptor</fullName>
    </recommendedName>
</protein>
<dbReference type="Proteomes" id="UP001164705">
    <property type="component" value="Chromosome"/>
</dbReference>
<gene>
    <name evidence="4" type="ORF">N7U66_08990</name>
</gene>
<accession>A0A9E8N0E6</accession>
<keyword evidence="3" id="KW-0998">Cell outer membrane</keyword>